<name>A0A9K3LIE0_9STRA</name>
<keyword evidence="3" id="KW-0560">Oxidoreductase</keyword>
<dbReference type="PANTHER" id="PTHR20883">
    <property type="entry name" value="PHYTANOYL-COA DIOXYGENASE DOMAIN CONTAINING 1"/>
    <property type="match status" value="1"/>
</dbReference>
<dbReference type="Proteomes" id="UP000693970">
    <property type="component" value="Unassembled WGS sequence"/>
</dbReference>
<protein>
    <submittedName>
        <fullName evidence="3">Phytanoyl-CoA dioxygenase</fullName>
    </submittedName>
</protein>
<evidence type="ECO:0000256" key="2">
    <source>
        <dbReference type="SAM" id="SignalP"/>
    </source>
</evidence>
<dbReference type="Pfam" id="PF05721">
    <property type="entry name" value="PhyH"/>
    <property type="match status" value="1"/>
</dbReference>
<dbReference type="OrthoDB" id="445007at2759"/>
<comment type="cofactor">
    <cofactor evidence="1">
        <name>Fe cation</name>
        <dbReference type="ChEBI" id="CHEBI:24875"/>
    </cofactor>
</comment>
<keyword evidence="2" id="KW-0732">Signal</keyword>
<reference evidence="3" key="2">
    <citation type="submission" date="2021-04" db="EMBL/GenBank/DDBJ databases">
        <authorList>
            <person name="Podell S."/>
        </authorList>
    </citation>
    <scope>NUCLEOTIDE SEQUENCE</scope>
    <source>
        <strain evidence="3">Hildebrandi</strain>
    </source>
</reference>
<reference evidence="3" key="1">
    <citation type="journal article" date="2021" name="Sci. Rep.">
        <title>Diploid genomic architecture of Nitzschia inconspicua, an elite biomass production diatom.</title>
        <authorList>
            <person name="Oliver A."/>
            <person name="Podell S."/>
            <person name="Pinowska A."/>
            <person name="Traller J.C."/>
            <person name="Smith S.R."/>
            <person name="McClure R."/>
            <person name="Beliaev A."/>
            <person name="Bohutskyi P."/>
            <person name="Hill E.A."/>
            <person name="Rabines A."/>
            <person name="Zheng H."/>
            <person name="Allen L.Z."/>
            <person name="Kuo A."/>
            <person name="Grigoriev I.V."/>
            <person name="Allen A.E."/>
            <person name="Hazlebeck D."/>
            <person name="Allen E.E."/>
        </authorList>
    </citation>
    <scope>NUCLEOTIDE SEQUENCE</scope>
    <source>
        <strain evidence="3">Hildebrandi</strain>
    </source>
</reference>
<dbReference type="GO" id="GO:0051213">
    <property type="term" value="F:dioxygenase activity"/>
    <property type="evidence" value="ECO:0007669"/>
    <property type="project" value="UniProtKB-KW"/>
</dbReference>
<sequence length="333" mass="37506">MTSLLVRKVQLGCLVFTTIVSWCTALSSPSQSTGEATFLTDTRRQHSPIKESSQHQYGRVSKNEYVLTPEQIESFHRDGCVTIEDVLAEEEVEELAAVFDRFVSGEIKIPGKDFCDMSKPFGVPYEEWSLVNCMLPTRYYPPLQNNVYERLTRSMARQLFPTSDMTKDYDQLLNKRPGKNDAVFAYHQDMAYWPGKKVLNVPMTDTCTFSLAIDDSLPENGCLRYVVGSGVSKTLRPHRPASGSNRDEGHALMTDVGVEEEVRLAPAKKGSITIHDEYVVHGSGGNTCKDKQRRTYVVAYRAAAVVAAERRIGFTHSHNDEVNWDTFEERDSS</sequence>
<evidence type="ECO:0000256" key="1">
    <source>
        <dbReference type="ARBA" id="ARBA00001962"/>
    </source>
</evidence>
<feature type="signal peptide" evidence="2">
    <location>
        <begin position="1"/>
        <end position="25"/>
    </location>
</feature>
<dbReference type="EMBL" id="JAGRRH010000013">
    <property type="protein sequence ID" value="KAG7361521.1"/>
    <property type="molecule type" value="Genomic_DNA"/>
</dbReference>
<evidence type="ECO:0000313" key="3">
    <source>
        <dbReference type="EMBL" id="KAG7361521.1"/>
    </source>
</evidence>
<gene>
    <name evidence="3" type="ORF">IV203_036622</name>
</gene>
<feature type="chain" id="PRO_5039947260" evidence="2">
    <location>
        <begin position="26"/>
        <end position="333"/>
    </location>
</feature>
<keyword evidence="3" id="KW-0223">Dioxygenase</keyword>
<organism evidence="3 4">
    <name type="scientific">Nitzschia inconspicua</name>
    <dbReference type="NCBI Taxonomy" id="303405"/>
    <lineage>
        <taxon>Eukaryota</taxon>
        <taxon>Sar</taxon>
        <taxon>Stramenopiles</taxon>
        <taxon>Ochrophyta</taxon>
        <taxon>Bacillariophyta</taxon>
        <taxon>Bacillariophyceae</taxon>
        <taxon>Bacillariophycidae</taxon>
        <taxon>Bacillariales</taxon>
        <taxon>Bacillariaceae</taxon>
        <taxon>Nitzschia</taxon>
    </lineage>
</organism>
<dbReference type="InterPro" id="IPR008775">
    <property type="entry name" value="Phytyl_CoA_dOase-like"/>
</dbReference>
<evidence type="ECO:0000313" key="4">
    <source>
        <dbReference type="Proteomes" id="UP000693970"/>
    </source>
</evidence>
<proteinExistence type="predicted"/>
<comment type="caution">
    <text evidence="3">The sequence shown here is derived from an EMBL/GenBank/DDBJ whole genome shotgun (WGS) entry which is preliminary data.</text>
</comment>
<keyword evidence="4" id="KW-1185">Reference proteome</keyword>
<dbReference type="AlphaFoldDB" id="A0A9K3LIE0"/>
<accession>A0A9K3LIE0</accession>
<dbReference type="PANTHER" id="PTHR20883:SF46">
    <property type="entry name" value="PHYTANOYL-COA HYDROXYLASE"/>
    <property type="match status" value="1"/>
</dbReference>